<proteinExistence type="predicted"/>
<evidence type="ECO:0000313" key="2">
    <source>
        <dbReference type="Proteomes" id="UP000248329"/>
    </source>
</evidence>
<organism evidence="1 2">
    <name type="scientific">Candidatus Methanogaster sp</name>
    <dbReference type="NCBI Taxonomy" id="3386292"/>
    <lineage>
        <taxon>Archaea</taxon>
        <taxon>Methanobacteriati</taxon>
        <taxon>Methanobacteriota</taxon>
        <taxon>Stenosarchaea group</taxon>
        <taxon>Methanomicrobia</taxon>
        <taxon>Methanosarcinales</taxon>
        <taxon>ANME-2 cluster</taxon>
        <taxon>Candidatus Methanogasteraceae</taxon>
        <taxon>Candidatus Methanogaster</taxon>
    </lineage>
</organism>
<gene>
    <name evidence="1" type="ORF">C4B59_06080</name>
</gene>
<comment type="caution">
    <text evidence="1">The sequence shown here is derived from an EMBL/GenBank/DDBJ whole genome shotgun (WGS) entry which is preliminary data.</text>
</comment>
<dbReference type="EMBL" id="PQXF01000008">
    <property type="protein sequence ID" value="PXF61124.1"/>
    <property type="molecule type" value="Genomic_DNA"/>
</dbReference>
<evidence type="ECO:0000313" key="1">
    <source>
        <dbReference type="EMBL" id="PXF61124.1"/>
    </source>
</evidence>
<keyword evidence="1" id="KW-0689">Ribosomal protein</keyword>
<sequence>MSMMEKEQVYTIPLRSVKRTARWKRSKRAVKEVRAYLTRHMKTDSESVKLDRTINEAIWRRGAEKPPRRIRVRAVRFEDGVVEAELA</sequence>
<protein>
    <submittedName>
        <fullName evidence="1">50S ribosomal protein L31e</fullName>
    </submittedName>
</protein>
<dbReference type="Proteomes" id="UP000248329">
    <property type="component" value="Unassembled WGS sequence"/>
</dbReference>
<keyword evidence="1" id="KW-0687">Ribonucleoprotein</keyword>
<accession>A0AC61L3Y0</accession>
<reference evidence="1" key="1">
    <citation type="submission" date="2018-01" db="EMBL/GenBank/DDBJ databases">
        <authorList>
            <person name="Krukenberg V."/>
        </authorList>
    </citation>
    <scope>NUCLEOTIDE SEQUENCE</scope>
    <source>
        <strain evidence="1">E20ANME2</strain>
    </source>
</reference>
<name>A0AC61L3Y0_9EURY</name>